<dbReference type="Proteomes" id="UP000199520">
    <property type="component" value="Unassembled WGS sequence"/>
</dbReference>
<name>A0A1I4KFZ2_9FIRM</name>
<dbReference type="AlphaFoldDB" id="A0A1I4KFZ2"/>
<dbReference type="OrthoDB" id="257098at2"/>
<evidence type="ECO:0000259" key="3">
    <source>
        <dbReference type="Pfam" id="PF00857"/>
    </source>
</evidence>
<dbReference type="InterPro" id="IPR050272">
    <property type="entry name" value="Isochorismatase-like_hydrls"/>
</dbReference>
<dbReference type="SUPFAM" id="SSF52499">
    <property type="entry name" value="Isochorismatase-like hydrolases"/>
    <property type="match status" value="1"/>
</dbReference>
<organism evidence="4 5">
    <name type="scientific">Pelosinus propionicus DSM 13327</name>
    <dbReference type="NCBI Taxonomy" id="1123291"/>
    <lineage>
        <taxon>Bacteria</taxon>
        <taxon>Bacillati</taxon>
        <taxon>Bacillota</taxon>
        <taxon>Negativicutes</taxon>
        <taxon>Selenomonadales</taxon>
        <taxon>Sporomusaceae</taxon>
        <taxon>Pelosinus</taxon>
    </lineage>
</organism>
<dbReference type="Pfam" id="PF00857">
    <property type="entry name" value="Isochorismatase"/>
    <property type="match status" value="1"/>
</dbReference>
<comment type="similarity">
    <text evidence="1">Belongs to the isochorismatase family.</text>
</comment>
<dbReference type="GO" id="GO:0016787">
    <property type="term" value="F:hydrolase activity"/>
    <property type="evidence" value="ECO:0007669"/>
    <property type="project" value="UniProtKB-KW"/>
</dbReference>
<evidence type="ECO:0000256" key="1">
    <source>
        <dbReference type="ARBA" id="ARBA00006336"/>
    </source>
</evidence>
<keyword evidence="5" id="KW-1185">Reference proteome</keyword>
<evidence type="ECO:0000313" key="5">
    <source>
        <dbReference type="Proteomes" id="UP000199520"/>
    </source>
</evidence>
<reference evidence="5" key="1">
    <citation type="submission" date="2016-10" db="EMBL/GenBank/DDBJ databases">
        <authorList>
            <person name="Varghese N."/>
            <person name="Submissions S."/>
        </authorList>
    </citation>
    <scope>NUCLEOTIDE SEQUENCE [LARGE SCALE GENOMIC DNA]</scope>
    <source>
        <strain evidence="5">DSM 13327</strain>
    </source>
</reference>
<dbReference type="PANTHER" id="PTHR43540">
    <property type="entry name" value="PEROXYUREIDOACRYLATE/UREIDOACRYLATE AMIDOHYDROLASE-RELATED"/>
    <property type="match status" value="1"/>
</dbReference>
<dbReference type="STRING" id="1123291.SAMN04490355_101749"/>
<evidence type="ECO:0000313" key="4">
    <source>
        <dbReference type="EMBL" id="SFL77559.1"/>
    </source>
</evidence>
<proteinExistence type="inferred from homology"/>
<keyword evidence="2" id="KW-0378">Hydrolase</keyword>
<dbReference type="Gene3D" id="3.40.50.850">
    <property type="entry name" value="Isochorismatase-like"/>
    <property type="match status" value="1"/>
</dbReference>
<gene>
    <name evidence="4" type="ORF">SAMN04490355_101749</name>
</gene>
<dbReference type="RefSeq" id="WP_090936703.1">
    <property type="nucleotide sequence ID" value="NZ_FOTS01000017.1"/>
</dbReference>
<dbReference type="InterPro" id="IPR036380">
    <property type="entry name" value="Isochorismatase-like_sf"/>
</dbReference>
<accession>A0A1I4KFZ2</accession>
<dbReference type="EMBL" id="FOTS01000017">
    <property type="protein sequence ID" value="SFL77559.1"/>
    <property type="molecule type" value="Genomic_DNA"/>
</dbReference>
<evidence type="ECO:0000256" key="2">
    <source>
        <dbReference type="ARBA" id="ARBA00022801"/>
    </source>
</evidence>
<sequence>MKPALLVIDVQKAFFKNPETSQSLNQAIAQINMGIELFREKKLPIICIQHMVKENGLLPGTEGFDLPDSLMILPTDPHIHKTYGNAFNKTSLEVLLRELHVDTLIITGYCAEYCVLSTYRGALDLDFTPVLLRGAIASRNPANIPFVENVNDIISYGILKKLVTPFKTNPDTNPEYYNLKKML</sequence>
<feature type="domain" description="Isochorismatase-like" evidence="3">
    <location>
        <begin position="4"/>
        <end position="142"/>
    </location>
</feature>
<dbReference type="InterPro" id="IPR000868">
    <property type="entry name" value="Isochorismatase-like_dom"/>
</dbReference>
<protein>
    <submittedName>
        <fullName evidence="4">Nicotinamidase-related amidase</fullName>
    </submittedName>
</protein>